<keyword evidence="2" id="KW-1185">Reference proteome</keyword>
<dbReference type="Proteomes" id="UP000886501">
    <property type="component" value="Unassembled WGS sequence"/>
</dbReference>
<organism evidence="1 2">
    <name type="scientific">Thelephora ganbajun</name>
    <name type="common">Ganba fungus</name>
    <dbReference type="NCBI Taxonomy" id="370292"/>
    <lineage>
        <taxon>Eukaryota</taxon>
        <taxon>Fungi</taxon>
        <taxon>Dikarya</taxon>
        <taxon>Basidiomycota</taxon>
        <taxon>Agaricomycotina</taxon>
        <taxon>Agaricomycetes</taxon>
        <taxon>Thelephorales</taxon>
        <taxon>Thelephoraceae</taxon>
        <taxon>Thelephora</taxon>
    </lineage>
</organism>
<gene>
    <name evidence="1" type="ORF">BDM02DRAFT_3188212</name>
</gene>
<evidence type="ECO:0000313" key="1">
    <source>
        <dbReference type="EMBL" id="KAF9647124.1"/>
    </source>
</evidence>
<accession>A0ACB6ZC68</accession>
<proteinExistence type="predicted"/>
<dbReference type="EMBL" id="MU118040">
    <property type="protein sequence ID" value="KAF9647124.1"/>
    <property type="molecule type" value="Genomic_DNA"/>
</dbReference>
<name>A0ACB6ZC68_THEGA</name>
<comment type="caution">
    <text evidence="1">The sequence shown here is derived from an EMBL/GenBank/DDBJ whole genome shotgun (WGS) entry which is preliminary data.</text>
</comment>
<reference evidence="1" key="1">
    <citation type="submission" date="2019-10" db="EMBL/GenBank/DDBJ databases">
        <authorList>
            <consortium name="DOE Joint Genome Institute"/>
            <person name="Kuo A."/>
            <person name="Miyauchi S."/>
            <person name="Kiss E."/>
            <person name="Drula E."/>
            <person name="Kohler A."/>
            <person name="Sanchez-Garcia M."/>
            <person name="Andreopoulos B."/>
            <person name="Barry K.W."/>
            <person name="Bonito G."/>
            <person name="Buee M."/>
            <person name="Carver A."/>
            <person name="Chen C."/>
            <person name="Cichocki N."/>
            <person name="Clum A."/>
            <person name="Culley D."/>
            <person name="Crous P.W."/>
            <person name="Fauchery L."/>
            <person name="Girlanda M."/>
            <person name="Hayes R."/>
            <person name="Keri Z."/>
            <person name="Labutti K."/>
            <person name="Lipzen A."/>
            <person name="Lombard V."/>
            <person name="Magnuson J."/>
            <person name="Maillard F."/>
            <person name="Morin E."/>
            <person name="Murat C."/>
            <person name="Nolan M."/>
            <person name="Ohm R."/>
            <person name="Pangilinan J."/>
            <person name="Pereira M."/>
            <person name="Perotto S."/>
            <person name="Peter M."/>
            <person name="Riley R."/>
            <person name="Sitrit Y."/>
            <person name="Stielow B."/>
            <person name="Szollosi G."/>
            <person name="Zifcakova L."/>
            <person name="Stursova M."/>
            <person name="Spatafora J.W."/>
            <person name="Tedersoo L."/>
            <person name="Vaario L.-M."/>
            <person name="Yamada A."/>
            <person name="Yan M."/>
            <person name="Wang P."/>
            <person name="Xu J."/>
            <person name="Bruns T."/>
            <person name="Baldrian P."/>
            <person name="Vilgalys R."/>
            <person name="Henrissat B."/>
            <person name="Grigoriev I.V."/>
            <person name="Hibbett D."/>
            <person name="Nagy L.G."/>
            <person name="Martin F.M."/>
        </authorList>
    </citation>
    <scope>NUCLEOTIDE SEQUENCE</scope>
    <source>
        <strain evidence="1">P2</strain>
    </source>
</reference>
<evidence type="ECO:0000313" key="2">
    <source>
        <dbReference type="Proteomes" id="UP000886501"/>
    </source>
</evidence>
<protein>
    <submittedName>
        <fullName evidence="1">Uncharacterized protein</fullName>
    </submittedName>
</protein>
<sequence length="95" mass="11047">MREGYGLDILEEEMNERQSRLKQAKRKEKKKEQAKHGVGPTPDGESKDLSTTPKKKLKRRKGEKPAPEQEWDDSKHFTTKGEEEQGGDPERERDK</sequence>
<reference evidence="1" key="2">
    <citation type="journal article" date="2020" name="Nat. Commun.">
        <title>Large-scale genome sequencing of mycorrhizal fungi provides insights into the early evolution of symbiotic traits.</title>
        <authorList>
            <person name="Miyauchi S."/>
            <person name="Kiss E."/>
            <person name="Kuo A."/>
            <person name="Drula E."/>
            <person name="Kohler A."/>
            <person name="Sanchez-Garcia M."/>
            <person name="Morin E."/>
            <person name="Andreopoulos B."/>
            <person name="Barry K.W."/>
            <person name="Bonito G."/>
            <person name="Buee M."/>
            <person name="Carver A."/>
            <person name="Chen C."/>
            <person name="Cichocki N."/>
            <person name="Clum A."/>
            <person name="Culley D."/>
            <person name="Crous P.W."/>
            <person name="Fauchery L."/>
            <person name="Girlanda M."/>
            <person name="Hayes R.D."/>
            <person name="Keri Z."/>
            <person name="LaButti K."/>
            <person name="Lipzen A."/>
            <person name="Lombard V."/>
            <person name="Magnuson J."/>
            <person name="Maillard F."/>
            <person name="Murat C."/>
            <person name="Nolan M."/>
            <person name="Ohm R.A."/>
            <person name="Pangilinan J."/>
            <person name="Pereira M.F."/>
            <person name="Perotto S."/>
            <person name="Peter M."/>
            <person name="Pfister S."/>
            <person name="Riley R."/>
            <person name="Sitrit Y."/>
            <person name="Stielow J.B."/>
            <person name="Szollosi G."/>
            <person name="Zifcakova L."/>
            <person name="Stursova M."/>
            <person name="Spatafora J.W."/>
            <person name="Tedersoo L."/>
            <person name="Vaario L.M."/>
            <person name="Yamada A."/>
            <person name="Yan M."/>
            <person name="Wang P."/>
            <person name="Xu J."/>
            <person name="Bruns T."/>
            <person name="Baldrian P."/>
            <person name="Vilgalys R."/>
            <person name="Dunand C."/>
            <person name="Henrissat B."/>
            <person name="Grigoriev I.V."/>
            <person name="Hibbett D."/>
            <person name="Nagy L.G."/>
            <person name="Martin F.M."/>
        </authorList>
    </citation>
    <scope>NUCLEOTIDE SEQUENCE</scope>
    <source>
        <strain evidence="1">P2</strain>
    </source>
</reference>